<dbReference type="Proteomes" id="UP000317650">
    <property type="component" value="Chromosome 10"/>
</dbReference>
<keyword evidence="1" id="KW-0472">Membrane</keyword>
<name>A0A4S8IZT2_MUSBA</name>
<feature type="transmembrane region" description="Helical" evidence="1">
    <location>
        <begin position="7"/>
        <end position="27"/>
    </location>
</feature>
<keyword evidence="3" id="KW-1185">Reference proteome</keyword>
<evidence type="ECO:0000256" key="1">
    <source>
        <dbReference type="SAM" id="Phobius"/>
    </source>
</evidence>
<evidence type="ECO:0000313" key="3">
    <source>
        <dbReference type="Proteomes" id="UP000317650"/>
    </source>
</evidence>
<keyword evidence="1" id="KW-0812">Transmembrane</keyword>
<protein>
    <submittedName>
        <fullName evidence="2">Uncharacterized protein</fullName>
    </submittedName>
</protein>
<feature type="transmembrane region" description="Helical" evidence="1">
    <location>
        <begin position="64"/>
        <end position="81"/>
    </location>
</feature>
<evidence type="ECO:0000313" key="2">
    <source>
        <dbReference type="EMBL" id="THU54471.1"/>
    </source>
</evidence>
<keyword evidence="1" id="KW-1133">Transmembrane helix</keyword>
<organism evidence="2 3">
    <name type="scientific">Musa balbisiana</name>
    <name type="common">Banana</name>
    <dbReference type="NCBI Taxonomy" id="52838"/>
    <lineage>
        <taxon>Eukaryota</taxon>
        <taxon>Viridiplantae</taxon>
        <taxon>Streptophyta</taxon>
        <taxon>Embryophyta</taxon>
        <taxon>Tracheophyta</taxon>
        <taxon>Spermatophyta</taxon>
        <taxon>Magnoliopsida</taxon>
        <taxon>Liliopsida</taxon>
        <taxon>Zingiberales</taxon>
        <taxon>Musaceae</taxon>
        <taxon>Musa</taxon>
    </lineage>
</organism>
<sequence length="147" mass="16566">MEKVLCNAVRIIPGIVILLVIILLISYPPSLPSRVLGRHLQSDPFNNPGQQRNRFSPLPYSPRIFSFFFFFLFGCFPPFATRDTHPPIVIKQSPIDGRLRGRGVQQPKAVGRLQRELRLSPSSSSLVFPCNRSRFGSLVGDCFRVLA</sequence>
<gene>
    <name evidence="2" type="ORF">C4D60_Mb10t25420</name>
</gene>
<dbReference type="EMBL" id="PYDT01000008">
    <property type="protein sequence ID" value="THU54471.1"/>
    <property type="molecule type" value="Genomic_DNA"/>
</dbReference>
<dbReference type="AlphaFoldDB" id="A0A4S8IZT2"/>
<accession>A0A4S8IZT2</accession>
<reference evidence="2 3" key="1">
    <citation type="journal article" date="2019" name="Nat. Plants">
        <title>Genome sequencing of Musa balbisiana reveals subgenome evolution and function divergence in polyploid bananas.</title>
        <authorList>
            <person name="Yao X."/>
        </authorList>
    </citation>
    <scope>NUCLEOTIDE SEQUENCE [LARGE SCALE GENOMIC DNA]</scope>
    <source>
        <strain evidence="3">cv. DH-PKW</strain>
        <tissue evidence="2">Leaves</tissue>
    </source>
</reference>
<proteinExistence type="predicted"/>
<comment type="caution">
    <text evidence="2">The sequence shown here is derived from an EMBL/GenBank/DDBJ whole genome shotgun (WGS) entry which is preliminary data.</text>
</comment>